<dbReference type="EMBL" id="JAOQBH010000013">
    <property type="protein sequence ID" value="KAJ4127073.1"/>
    <property type="molecule type" value="Genomic_DNA"/>
</dbReference>
<comment type="caution">
    <text evidence="1">The sequence shown here is derived from an EMBL/GenBank/DDBJ whole genome shotgun (WGS) entry which is preliminary data.</text>
</comment>
<dbReference type="Proteomes" id="UP001152024">
    <property type="component" value="Unassembled WGS sequence"/>
</dbReference>
<organism evidence="1 2">
    <name type="scientific">Fusarium equiseti</name>
    <name type="common">Fusarium scirpi</name>
    <dbReference type="NCBI Taxonomy" id="61235"/>
    <lineage>
        <taxon>Eukaryota</taxon>
        <taxon>Fungi</taxon>
        <taxon>Dikarya</taxon>
        <taxon>Ascomycota</taxon>
        <taxon>Pezizomycotina</taxon>
        <taxon>Sordariomycetes</taxon>
        <taxon>Hypocreomycetidae</taxon>
        <taxon>Hypocreales</taxon>
        <taxon>Nectriaceae</taxon>
        <taxon>Fusarium</taxon>
        <taxon>Fusarium incarnatum-equiseti species complex</taxon>
    </lineage>
</organism>
<protein>
    <submittedName>
        <fullName evidence="1">Uncharacterized protein</fullName>
    </submittedName>
</protein>
<accession>A0ABQ8R4R9</accession>
<name>A0ABQ8R4R9_FUSEQ</name>
<evidence type="ECO:0000313" key="2">
    <source>
        <dbReference type="Proteomes" id="UP001152024"/>
    </source>
</evidence>
<reference evidence="1" key="1">
    <citation type="submission" date="2022-09" db="EMBL/GenBank/DDBJ databases">
        <title>Fusarium specimens isolated from Avocado Roots.</title>
        <authorList>
            <person name="Stajich J."/>
            <person name="Roper C."/>
            <person name="Heimlech-Rivalta G."/>
        </authorList>
    </citation>
    <scope>NUCLEOTIDE SEQUENCE</scope>
    <source>
        <strain evidence="1">CF00095</strain>
    </source>
</reference>
<evidence type="ECO:0000313" key="1">
    <source>
        <dbReference type="EMBL" id="KAJ4127073.1"/>
    </source>
</evidence>
<keyword evidence="2" id="KW-1185">Reference proteome</keyword>
<gene>
    <name evidence="1" type="ORF">NW768_008696</name>
</gene>
<sequence length="153" mass="16062">MDPVSALGIASASAQFVTFASQLIIATTDIYDSASDASAYMSNLGTVYSQLQKLCQNLNQAAQKVSRDQAAVGSQSTTTDTYHAAPTFSSFLQGGHLDVLDGTSGVELRMGNTLPELQDVYSTLDEVVKSCEQDSALILSLLSKLKLESGAGS</sequence>
<proteinExistence type="predicted"/>